<keyword evidence="3 8" id="KW-0560">Oxidoreductase</keyword>
<evidence type="ECO:0000256" key="3">
    <source>
        <dbReference type="ARBA" id="ARBA00023002"/>
    </source>
</evidence>
<dbReference type="Gene3D" id="3.20.20.100">
    <property type="entry name" value="NADP-dependent oxidoreductase domain"/>
    <property type="match status" value="1"/>
</dbReference>
<evidence type="ECO:0000313" key="8">
    <source>
        <dbReference type="EMBL" id="KHS52133.1"/>
    </source>
</evidence>
<dbReference type="EMBL" id="JTJZ01000020">
    <property type="protein sequence ID" value="KHS52133.1"/>
    <property type="molecule type" value="Genomic_DNA"/>
</dbReference>
<reference evidence="8 9" key="1">
    <citation type="submission" date="2014-11" db="EMBL/GenBank/DDBJ databases">
        <title>Draft Genome Sequence of Brevibacterium linens AE038-8.</title>
        <authorList>
            <person name="Maizel D."/>
            <person name="Utturkar S.M."/>
            <person name="Brown S.D."/>
            <person name="Ferrero M."/>
            <person name="Rosen B.P."/>
        </authorList>
    </citation>
    <scope>NUCLEOTIDE SEQUENCE [LARGE SCALE GENOMIC DNA]</scope>
    <source>
        <strain evidence="8 9">AE038-8</strain>
    </source>
</reference>
<dbReference type="SUPFAM" id="SSF51430">
    <property type="entry name" value="NAD(P)-linked oxidoreductase"/>
    <property type="match status" value="1"/>
</dbReference>
<gene>
    <name evidence="8" type="ORF">AE0388_2683</name>
</gene>
<keyword evidence="2" id="KW-0521">NADP</keyword>
<feature type="binding site" evidence="5">
    <location>
        <position position="136"/>
    </location>
    <ligand>
        <name>substrate</name>
    </ligand>
</feature>
<dbReference type="PROSITE" id="PS00798">
    <property type="entry name" value="ALDOKETO_REDUCTASE_1"/>
    <property type="match status" value="1"/>
</dbReference>
<organism evidence="8 9">
    <name type="scientific">Brevibacterium linens</name>
    <dbReference type="NCBI Taxonomy" id="1703"/>
    <lineage>
        <taxon>Bacteria</taxon>
        <taxon>Bacillati</taxon>
        <taxon>Actinomycetota</taxon>
        <taxon>Actinomycetes</taxon>
        <taxon>Micrococcales</taxon>
        <taxon>Brevibacteriaceae</taxon>
        <taxon>Brevibacterium</taxon>
    </lineage>
</organism>
<evidence type="ECO:0000313" key="9">
    <source>
        <dbReference type="Proteomes" id="UP000031488"/>
    </source>
</evidence>
<dbReference type="EC" id="1.1.1.274" evidence="8"/>
<dbReference type="FunFam" id="3.20.20.100:FF:000015">
    <property type="entry name" value="Oxidoreductase, aldo/keto reductase family"/>
    <property type="match status" value="1"/>
</dbReference>
<evidence type="ECO:0000256" key="2">
    <source>
        <dbReference type="ARBA" id="ARBA00022857"/>
    </source>
</evidence>
<dbReference type="STRING" id="1703.BLSMQ_2658"/>
<dbReference type="InterPro" id="IPR018170">
    <property type="entry name" value="Aldo/ket_reductase_CS"/>
</dbReference>
<comment type="similarity">
    <text evidence="1">Belongs to the aldo/keto reductase family.</text>
</comment>
<dbReference type="GO" id="GO:0050580">
    <property type="term" value="F:2,5-didehydrogluconate reductase activity"/>
    <property type="evidence" value="ECO:0007669"/>
    <property type="project" value="UniProtKB-EC"/>
</dbReference>
<dbReference type="PIRSF" id="PIRSF000097">
    <property type="entry name" value="AKR"/>
    <property type="match status" value="1"/>
</dbReference>
<accession>A0A0B9ARZ0</accession>
<feature type="active site" description="Proton donor" evidence="4">
    <location>
        <position position="78"/>
    </location>
</feature>
<feature type="domain" description="NADP-dependent oxidoreductase" evidence="7">
    <location>
        <begin position="51"/>
        <end position="288"/>
    </location>
</feature>
<dbReference type="InterPro" id="IPR020471">
    <property type="entry name" value="AKR"/>
</dbReference>
<evidence type="ECO:0000259" key="7">
    <source>
        <dbReference type="Pfam" id="PF00248"/>
    </source>
</evidence>
<sequence>MLSPSAEPTGPISFGSVLTSAYVTKGGTMTVPTLTLNDGKTIPQLGFGVFKVDPDETERIVTDALEVGYRHIDTAAIYGNEEGVGRAIAKSGIARDELFVTTKLWNDRHGAEESKRALGESLEKLGLDHVDLYLIHWPTPQNKNSVETWEAFPAYRDQGLTTSIGVSNFDHRFLPEILDTGIIPAVDQIECHPQFQQVETRPLLAEHDIKIEAWGPLGQGKVDYAGSVIGEIAAAHEKSWAQAIIRWHLQKGHVVFPKSNNRDRMEQNFSVFDFELTDAEVAAIDALENGGRVSADPAEVN</sequence>
<dbReference type="Pfam" id="PF00248">
    <property type="entry name" value="Aldo_ket_red"/>
    <property type="match status" value="1"/>
</dbReference>
<proteinExistence type="inferred from homology"/>
<dbReference type="AlphaFoldDB" id="A0A0B9ARZ0"/>
<feature type="site" description="Lowers pKa of active site Tyr" evidence="6">
    <location>
        <position position="103"/>
    </location>
</feature>
<comment type="caution">
    <text evidence="8">The sequence shown here is derived from an EMBL/GenBank/DDBJ whole genome shotgun (WGS) entry which is preliminary data.</text>
</comment>
<dbReference type="PANTHER" id="PTHR43827:SF3">
    <property type="entry name" value="NADP-DEPENDENT OXIDOREDUCTASE DOMAIN-CONTAINING PROTEIN"/>
    <property type="match status" value="1"/>
</dbReference>
<dbReference type="PANTHER" id="PTHR43827">
    <property type="entry name" value="2,5-DIKETO-D-GLUCONIC ACID REDUCTASE"/>
    <property type="match status" value="1"/>
</dbReference>
<dbReference type="PRINTS" id="PR00069">
    <property type="entry name" value="ALDKETRDTASE"/>
</dbReference>
<evidence type="ECO:0000256" key="1">
    <source>
        <dbReference type="ARBA" id="ARBA00007905"/>
    </source>
</evidence>
<evidence type="ECO:0000256" key="5">
    <source>
        <dbReference type="PIRSR" id="PIRSR000097-2"/>
    </source>
</evidence>
<dbReference type="InterPro" id="IPR023210">
    <property type="entry name" value="NADP_OxRdtase_dom"/>
</dbReference>
<dbReference type="PATRIC" id="fig|1703.6.peg.2590"/>
<keyword evidence="9" id="KW-1185">Reference proteome</keyword>
<protein>
    <submittedName>
        <fullName evidence="8">2,5-didehydrogluconate reductase</fullName>
        <ecNumber evidence="8">1.1.1.274</ecNumber>
    </submittedName>
</protein>
<dbReference type="InterPro" id="IPR036812">
    <property type="entry name" value="NAD(P)_OxRdtase_dom_sf"/>
</dbReference>
<name>A0A0B9ARZ0_BRELN</name>
<evidence type="ECO:0000256" key="4">
    <source>
        <dbReference type="PIRSR" id="PIRSR000097-1"/>
    </source>
</evidence>
<dbReference type="Proteomes" id="UP000031488">
    <property type="component" value="Unassembled WGS sequence"/>
</dbReference>
<evidence type="ECO:0000256" key="6">
    <source>
        <dbReference type="PIRSR" id="PIRSR000097-3"/>
    </source>
</evidence>